<dbReference type="Gene3D" id="2.60.40.10">
    <property type="entry name" value="Immunoglobulins"/>
    <property type="match status" value="1"/>
</dbReference>
<organism evidence="3">
    <name type="scientific">candidate division WOR-3 bacterium</name>
    <dbReference type="NCBI Taxonomy" id="2052148"/>
    <lineage>
        <taxon>Bacteria</taxon>
        <taxon>Bacteria division WOR-3</taxon>
    </lineage>
</organism>
<evidence type="ECO:0000259" key="2">
    <source>
        <dbReference type="Pfam" id="PF20539"/>
    </source>
</evidence>
<keyword evidence="1" id="KW-1133">Transmembrane helix</keyword>
<feature type="transmembrane region" description="Helical" evidence="1">
    <location>
        <begin position="111"/>
        <end position="128"/>
    </location>
</feature>
<name>A0A7C6EIQ3_UNCW3</name>
<keyword evidence="1" id="KW-0812">Transmembrane</keyword>
<comment type="caution">
    <text evidence="3">The sequence shown here is derived from an EMBL/GenBank/DDBJ whole genome shotgun (WGS) entry which is preliminary data.</text>
</comment>
<accession>A0A7C6EIQ3</accession>
<sequence>MWLFLICAISIENFIARDRPNDGGNCIYLTWKGVEDTLIDGYTIFRRSNNDSVFQKIGFTGRLSNDFLDNTVQDSMKYIYRIAVQKGDSLYLHTMSNVVKSSPQIFHRGRLNILIAIVLFTLFLIYFMSRAKKGAKLFIRKIAGLEAVEEAVGRATEMGKPILYVPGLGDIDFPSTIASINILAELAKKVAIYENPLIVVNCYPVVYTVAREVVKQSFTSQGKIDKFKDDYVRYLTESQFGYAAAINGIILRERPATNFFIGPFFAESLLMAETGNQIGAVQIAGTDQVLQLPFFVTACDYTLLGEEVYAASAYLTKEPVLVASLKAQDTGKFLALVILIIFTILSFFKINLLSLLKVQ</sequence>
<keyword evidence="1" id="KW-0472">Membrane</keyword>
<dbReference type="Pfam" id="PF20539">
    <property type="entry name" value="DUF6754"/>
    <property type="match status" value="1"/>
</dbReference>
<proteinExistence type="predicted"/>
<gene>
    <name evidence="3" type="ORF">ENV70_00510</name>
</gene>
<evidence type="ECO:0000256" key="1">
    <source>
        <dbReference type="SAM" id="Phobius"/>
    </source>
</evidence>
<protein>
    <recommendedName>
        <fullName evidence="2">DUF6754 domain-containing protein</fullName>
    </recommendedName>
</protein>
<dbReference type="AlphaFoldDB" id="A0A7C6EIQ3"/>
<dbReference type="EMBL" id="DTHJ01000008">
    <property type="protein sequence ID" value="HHS62085.1"/>
    <property type="molecule type" value="Genomic_DNA"/>
</dbReference>
<evidence type="ECO:0000313" key="3">
    <source>
        <dbReference type="EMBL" id="HHS62085.1"/>
    </source>
</evidence>
<reference evidence="3" key="1">
    <citation type="journal article" date="2020" name="mSystems">
        <title>Genome- and Community-Level Interaction Insights into Carbon Utilization and Element Cycling Functions of Hydrothermarchaeota in Hydrothermal Sediment.</title>
        <authorList>
            <person name="Zhou Z."/>
            <person name="Liu Y."/>
            <person name="Xu W."/>
            <person name="Pan J."/>
            <person name="Luo Z.H."/>
            <person name="Li M."/>
        </authorList>
    </citation>
    <scope>NUCLEOTIDE SEQUENCE [LARGE SCALE GENOMIC DNA]</scope>
    <source>
        <strain evidence="3">SpSt-783</strain>
    </source>
</reference>
<dbReference type="InterPro" id="IPR046642">
    <property type="entry name" value="DUF6754"/>
</dbReference>
<feature type="transmembrane region" description="Helical" evidence="1">
    <location>
        <begin position="333"/>
        <end position="356"/>
    </location>
</feature>
<dbReference type="InterPro" id="IPR013783">
    <property type="entry name" value="Ig-like_fold"/>
</dbReference>
<feature type="domain" description="DUF6754" evidence="2">
    <location>
        <begin position="103"/>
        <end position="351"/>
    </location>
</feature>